<dbReference type="EMBL" id="WJBE01000005">
    <property type="protein sequence ID" value="MBC3899513.1"/>
    <property type="molecule type" value="Genomic_DNA"/>
</dbReference>
<proteinExistence type="predicted"/>
<gene>
    <name evidence="2" type="ORF">GH811_07770</name>
</gene>
<evidence type="ECO:0000313" key="2">
    <source>
        <dbReference type="EMBL" id="MBC3899513.1"/>
    </source>
</evidence>
<feature type="domain" description="Cysteine-rich small" evidence="1">
    <location>
        <begin position="7"/>
        <end position="87"/>
    </location>
</feature>
<name>A0ABR6YWE1_9FIRM</name>
<dbReference type="RefSeq" id="WP_026393183.1">
    <property type="nucleotide sequence ID" value="NZ_WJBE01000005.1"/>
</dbReference>
<evidence type="ECO:0000313" key="3">
    <source>
        <dbReference type="Proteomes" id="UP000622405"/>
    </source>
</evidence>
<reference evidence="2 3" key="1">
    <citation type="journal article" date="2020" name="mSystems">
        <title>Defining Genomic and Predicted Metabolic Features of the Acetobacterium Genus.</title>
        <authorList>
            <person name="Ross D.E."/>
            <person name="Marshall C.W."/>
            <person name="Gulliver D."/>
            <person name="May H.D."/>
            <person name="Norman R.S."/>
        </authorList>
    </citation>
    <scope>NUCLEOTIDE SEQUENCE [LARGE SCALE GENOMIC DNA]</scope>
    <source>
        <strain evidence="2 3">DSM 4132</strain>
    </source>
</reference>
<sequence>MKKDDSNYKYFQHTACEYFPCHKIDDLKDFNCLFCYCPLYALGSNCGGHFTYTDKGIKNCSSCSFPHQREHYDEVLEKLGTLIEQLRITKI</sequence>
<organism evidence="2 3">
    <name type="scientific">Acetobacterium malicum</name>
    <dbReference type="NCBI Taxonomy" id="52692"/>
    <lineage>
        <taxon>Bacteria</taxon>
        <taxon>Bacillati</taxon>
        <taxon>Bacillota</taxon>
        <taxon>Clostridia</taxon>
        <taxon>Eubacteriales</taxon>
        <taxon>Eubacteriaceae</taxon>
        <taxon>Acetobacterium</taxon>
    </lineage>
</organism>
<dbReference type="Proteomes" id="UP000622405">
    <property type="component" value="Unassembled WGS sequence"/>
</dbReference>
<comment type="caution">
    <text evidence="2">The sequence shown here is derived from an EMBL/GenBank/DDBJ whole genome shotgun (WGS) entry which is preliminary data.</text>
</comment>
<dbReference type="InterPro" id="IPR007212">
    <property type="entry name" value="Zf-like"/>
</dbReference>
<protein>
    <submittedName>
        <fullName evidence="2">Metal-binding protein</fullName>
    </submittedName>
</protein>
<accession>A0ABR6YWE1</accession>
<keyword evidence="3" id="KW-1185">Reference proteome</keyword>
<dbReference type="Pfam" id="PF04071">
    <property type="entry name" value="zf-like"/>
    <property type="match status" value="1"/>
</dbReference>
<evidence type="ECO:0000259" key="1">
    <source>
        <dbReference type="Pfam" id="PF04071"/>
    </source>
</evidence>